<dbReference type="InterPro" id="IPR010614">
    <property type="entry name" value="RAD3-like_helicase_DEAD"/>
</dbReference>
<accession>A0A098VNB0</accession>
<keyword evidence="2" id="KW-0812">Transmembrane</keyword>
<evidence type="ECO:0000256" key="1">
    <source>
        <dbReference type="SAM" id="MobiDB-lite"/>
    </source>
</evidence>
<dbReference type="GO" id="GO:0016818">
    <property type="term" value="F:hydrolase activity, acting on acid anhydrides, in phosphorus-containing anhydrides"/>
    <property type="evidence" value="ECO:0007669"/>
    <property type="project" value="InterPro"/>
</dbReference>
<feature type="region of interest" description="Disordered" evidence="1">
    <location>
        <begin position="1"/>
        <end position="61"/>
    </location>
</feature>
<dbReference type="AlphaFoldDB" id="A0A098VNB0"/>
<dbReference type="EMBL" id="JMKJ01000575">
    <property type="protein sequence ID" value="KGG50538.1"/>
    <property type="molecule type" value="Genomic_DNA"/>
</dbReference>
<dbReference type="VEuPathDB" id="MicrosporidiaDB:DI09_66p20"/>
<comment type="caution">
    <text evidence="4">The sequence shown here is derived from an EMBL/GenBank/DDBJ whole genome shotgun (WGS) entry which is preliminary data.</text>
</comment>
<sequence>MNEDKVKRKREFLPPSSAAKKKSASKLDLLFIPKRPQLGQSKAAKDKSSPKNADEKQEKYYRKQDQQVYTINGISVNFPYKAYACQLNMMDKCANQRKRSSREPDRQWQKPFTFMLGSELAPPSKVPKRRKITHRQITQLVKELGSTSYRPKMAVLGSRNHLCLQNAALNSADPNEKWYLKFLFTSSKEMVKDGACKYYHRADNLAKAMKDTIWDIEDLVENGRDVKGIFWLLKWQGVHIMLPGLLLKRQKLCLHLTITFVTRKSGQQWQSTSRTMSSLLMRPTTLKTPPEKRVAMRWDGSEIQSTIDAAGFSIFYYSDFKKKMERSQELERDLDQKEKEKLSFLSSGAQTVLAGLLFILKFVFEENYQKHLSDYKMALNDYIMGSFASELQTAFGHRLEANHVISPNQVWVGVVPRSPNGLDNEGVYRSLDSFSFQDEMGLAILGYLPLIPHGVLCFVPSYSFLKKAITRWKSTGLFAKLSQIKRVLIELLDEYYESIAASTLQAKKTGKDSGGAILIAVYRGKVSEGLDFIDDNARAVIAIGIPFPSAKDIQITAKKDFNTRYALSKGLLTGSQWCPMTIDFLGRCLRHRNDWGAIILLEKRFVNARNQQQLSKWVRNNVKVYPSYADSTASLSTFMNNWRNFSAKKDELKADDRHQMPKSDNMIHQEIKEMFQMPRLLEEMQENTEEPHCEKDYIQIEDSQCEGIFCAPIETIISDDEGGDKDNAKKGTFVSFF</sequence>
<dbReference type="InterPro" id="IPR027417">
    <property type="entry name" value="P-loop_NTPase"/>
</dbReference>
<dbReference type="GeneID" id="25260570"/>
<dbReference type="SMART" id="SM00491">
    <property type="entry name" value="HELICc2"/>
    <property type="match status" value="1"/>
</dbReference>
<feature type="compositionally biased region" description="Basic and acidic residues" evidence="1">
    <location>
        <begin position="43"/>
        <end position="61"/>
    </location>
</feature>
<dbReference type="HOGENOM" id="CLU_376457_0_0_1"/>
<keyword evidence="5" id="KW-1185">Reference proteome</keyword>
<name>A0A098VNB0_9MICR</name>
<organism evidence="4 5">
    <name type="scientific">Mitosporidium daphniae</name>
    <dbReference type="NCBI Taxonomy" id="1485682"/>
    <lineage>
        <taxon>Eukaryota</taxon>
        <taxon>Fungi</taxon>
        <taxon>Fungi incertae sedis</taxon>
        <taxon>Microsporidia</taxon>
        <taxon>Mitosporidium</taxon>
    </lineage>
</organism>
<dbReference type="GO" id="GO:0005524">
    <property type="term" value="F:ATP binding"/>
    <property type="evidence" value="ECO:0007669"/>
    <property type="project" value="InterPro"/>
</dbReference>
<dbReference type="Proteomes" id="UP000029725">
    <property type="component" value="Unassembled WGS sequence"/>
</dbReference>
<dbReference type="PANTHER" id="PTHR11472:SF47">
    <property type="entry name" value="FANCONI ANEMIA GROUP J PROTEIN"/>
    <property type="match status" value="1"/>
</dbReference>
<dbReference type="GO" id="GO:0003678">
    <property type="term" value="F:DNA helicase activity"/>
    <property type="evidence" value="ECO:0007669"/>
    <property type="project" value="InterPro"/>
</dbReference>
<dbReference type="PANTHER" id="PTHR11472">
    <property type="entry name" value="DNA REPAIR DEAD HELICASE RAD3/XP-D SUBFAMILY MEMBER"/>
    <property type="match status" value="1"/>
</dbReference>
<feature type="domain" description="ATP-dependent helicase C-terminal" evidence="3">
    <location>
        <begin position="462"/>
        <end position="607"/>
    </location>
</feature>
<dbReference type="GO" id="GO:0003677">
    <property type="term" value="F:DNA binding"/>
    <property type="evidence" value="ECO:0007669"/>
    <property type="project" value="UniProtKB-KW"/>
</dbReference>
<feature type="transmembrane region" description="Helical" evidence="2">
    <location>
        <begin position="342"/>
        <end position="364"/>
    </location>
</feature>
<reference evidence="4 5" key="1">
    <citation type="submission" date="2014-04" db="EMBL/GenBank/DDBJ databases">
        <title>A new species of microsporidia sheds light on the evolution of extreme parasitism.</title>
        <authorList>
            <person name="Haag K.L."/>
            <person name="James T.Y."/>
            <person name="Larsson R."/>
            <person name="Schaer T.M."/>
            <person name="Refardt D."/>
            <person name="Pombert J.-F."/>
            <person name="Ebert D."/>
        </authorList>
    </citation>
    <scope>NUCLEOTIDE SEQUENCE [LARGE SCALE GENOMIC DNA]</scope>
    <source>
        <strain evidence="4 5">UGP3</strain>
        <tissue evidence="4">Spores</tissue>
    </source>
</reference>
<dbReference type="Pfam" id="PF13307">
    <property type="entry name" value="Helicase_C_2"/>
    <property type="match status" value="1"/>
</dbReference>
<keyword evidence="2" id="KW-1133">Transmembrane helix</keyword>
<proteinExistence type="predicted"/>
<dbReference type="RefSeq" id="XP_013236981.1">
    <property type="nucleotide sequence ID" value="XM_013381527.1"/>
</dbReference>
<dbReference type="OrthoDB" id="272481at2759"/>
<dbReference type="InterPro" id="IPR045028">
    <property type="entry name" value="DinG/Rad3-like"/>
</dbReference>
<keyword evidence="2" id="KW-0472">Membrane</keyword>
<evidence type="ECO:0000256" key="2">
    <source>
        <dbReference type="SAM" id="Phobius"/>
    </source>
</evidence>
<dbReference type="CDD" id="cd18788">
    <property type="entry name" value="SF2_C_XPD"/>
    <property type="match status" value="1"/>
</dbReference>
<dbReference type="GO" id="GO:0006139">
    <property type="term" value="P:nucleobase-containing compound metabolic process"/>
    <property type="evidence" value="ECO:0007669"/>
    <property type="project" value="InterPro"/>
</dbReference>
<gene>
    <name evidence="4" type="ORF">DI09_66p20</name>
</gene>
<evidence type="ECO:0000313" key="4">
    <source>
        <dbReference type="EMBL" id="KGG50538.1"/>
    </source>
</evidence>
<evidence type="ECO:0000313" key="5">
    <source>
        <dbReference type="Proteomes" id="UP000029725"/>
    </source>
</evidence>
<protein>
    <submittedName>
        <fullName evidence="4">Fanconi anemia group J protein</fullName>
    </submittedName>
</protein>
<dbReference type="Gene3D" id="3.40.50.300">
    <property type="entry name" value="P-loop containing nucleotide triphosphate hydrolases"/>
    <property type="match status" value="2"/>
</dbReference>
<dbReference type="InterPro" id="IPR006555">
    <property type="entry name" value="ATP-dep_Helicase_C"/>
</dbReference>
<feature type="transmembrane region" description="Helical" evidence="2">
    <location>
        <begin position="440"/>
        <end position="465"/>
    </location>
</feature>
<evidence type="ECO:0000259" key="3">
    <source>
        <dbReference type="SMART" id="SM00491"/>
    </source>
</evidence>
<dbReference type="Pfam" id="PF06733">
    <property type="entry name" value="DEAD_2"/>
    <property type="match status" value="1"/>
</dbReference>